<keyword evidence="2" id="KW-1185">Reference proteome</keyword>
<feature type="non-terminal residue" evidence="1">
    <location>
        <position position="51"/>
    </location>
</feature>
<dbReference type="AlphaFoldDB" id="A0AA36DRU8"/>
<accession>A0AA36DRU8</accession>
<evidence type="ECO:0000313" key="2">
    <source>
        <dbReference type="Proteomes" id="UP001176961"/>
    </source>
</evidence>
<comment type="caution">
    <text evidence="1">The sequence shown here is derived from an EMBL/GenBank/DDBJ whole genome shotgun (WGS) entry which is preliminary data.</text>
</comment>
<dbReference type="EMBL" id="CATQJL010000001">
    <property type="protein sequence ID" value="CAJ0590957.1"/>
    <property type="molecule type" value="Genomic_DNA"/>
</dbReference>
<evidence type="ECO:0000313" key="1">
    <source>
        <dbReference type="EMBL" id="CAJ0590957.1"/>
    </source>
</evidence>
<proteinExistence type="predicted"/>
<reference evidence="1" key="1">
    <citation type="submission" date="2023-07" db="EMBL/GenBank/DDBJ databases">
        <authorList>
            <consortium name="CYATHOMIX"/>
        </authorList>
    </citation>
    <scope>NUCLEOTIDE SEQUENCE</scope>
    <source>
        <strain evidence="1">N/A</strain>
    </source>
</reference>
<gene>
    <name evidence="1" type="ORF">CYNAS_LOCUS2940</name>
</gene>
<dbReference type="Proteomes" id="UP001176961">
    <property type="component" value="Unassembled WGS sequence"/>
</dbReference>
<organism evidence="1 2">
    <name type="scientific">Cylicocyclus nassatus</name>
    <name type="common">Nematode worm</name>
    <dbReference type="NCBI Taxonomy" id="53992"/>
    <lineage>
        <taxon>Eukaryota</taxon>
        <taxon>Metazoa</taxon>
        <taxon>Ecdysozoa</taxon>
        <taxon>Nematoda</taxon>
        <taxon>Chromadorea</taxon>
        <taxon>Rhabditida</taxon>
        <taxon>Rhabditina</taxon>
        <taxon>Rhabditomorpha</taxon>
        <taxon>Strongyloidea</taxon>
        <taxon>Strongylidae</taxon>
        <taxon>Cylicocyclus</taxon>
    </lineage>
</organism>
<name>A0AA36DRU8_CYLNA</name>
<sequence>MLCHYYLQSPSIQSLTKSRRSEQSHMRKRGLRSILSTAYVAFNLASHSLIS</sequence>
<protein>
    <submittedName>
        <fullName evidence="1">Uncharacterized protein</fullName>
    </submittedName>
</protein>